<reference evidence="1 2" key="1">
    <citation type="submission" date="2014-11" db="EMBL/GenBank/DDBJ databases">
        <title>Genetic blueprint of the zoonotic pathogen Toxocara canis.</title>
        <authorList>
            <person name="Zhu X.-Q."/>
            <person name="Korhonen P.K."/>
            <person name="Cai H."/>
            <person name="Young N.D."/>
            <person name="Nejsum P."/>
            <person name="von Samson-Himmelstjerna G."/>
            <person name="Boag P.R."/>
            <person name="Tan P."/>
            <person name="Li Q."/>
            <person name="Min J."/>
            <person name="Yang Y."/>
            <person name="Wang X."/>
            <person name="Fang X."/>
            <person name="Hall R.S."/>
            <person name="Hofmann A."/>
            <person name="Sternberg P.W."/>
            <person name="Jex A.R."/>
            <person name="Gasser R.B."/>
        </authorList>
    </citation>
    <scope>NUCLEOTIDE SEQUENCE [LARGE SCALE GENOMIC DNA]</scope>
    <source>
        <strain evidence="1">PN_DK_2014</strain>
    </source>
</reference>
<sequence length="119" mass="13983">MLLRQSHAEHSHPFGCFSLLLTTRWLGCQCYGGKQPGIEPRSPRMRSGSSTIELLPPLLNLFYSSPLRDERVLLMQPWPVQSVACYFLCVLIVRNNKFADMCFRQKIVLRYFVKNKRYW</sequence>
<keyword evidence="2" id="KW-1185">Reference proteome</keyword>
<dbReference type="EMBL" id="JPKZ01002932">
    <property type="protein sequence ID" value="KHN74299.1"/>
    <property type="molecule type" value="Genomic_DNA"/>
</dbReference>
<comment type="caution">
    <text evidence="1">The sequence shown here is derived from an EMBL/GenBank/DDBJ whole genome shotgun (WGS) entry which is preliminary data.</text>
</comment>
<gene>
    <name evidence="1" type="ORF">Tcan_01767</name>
</gene>
<evidence type="ECO:0000313" key="1">
    <source>
        <dbReference type="EMBL" id="KHN74299.1"/>
    </source>
</evidence>
<proteinExistence type="predicted"/>
<accession>A0A0B2UYP2</accession>
<dbReference type="Proteomes" id="UP000031036">
    <property type="component" value="Unassembled WGS sequence"/>
</dbReference>
<protein>
    <submittedName>
        <fullName evidence="1">Uncharacterized protein</fullName>
    </submittedName>
</protein>
<dbReference type="AlphaFoldDB" id="A0A0B2UYP2"/>
<evidence type="ECO:0000313" key="2">
    <source>
        <dbReference type="Proteomes" id="UP000031036"/>
    </source>
</evidence>
<name>A0A0B2UYP2_TOXCA</name>
<organism evidence="1 2">
    <name type="scientific">Toxocara canis</name>
    <name type="common">Canine roundworm</name>
    <dbReference type="NCBI Taxonomy" id="6265"/>
    <lineage>
        <taxon>Eukaryota</taxon>
        <taxon>Metazoa</taxon>
        <taxon>Ecdysozoa</taxon>
        <taxon>Nematoda</taxon>
        <taxon>Chromadorea</taxon>
        <taxon>Rhabditida</taxon>
        <taxon>Spirurina</taxon>
        <taxon>Ascaridomorpha</taxon>
        <taxon>Ascaridoidea</taxon>
        <taxon>Toxocaridae</taxon>
        <taxon>Toxocara</taxon>
    </lineage>
</organism>